<organism evidence="9 10">
    <name type="scientific">Paenibacillus psychroresistens</name>
    <dbReference type="NCBI Taxonomy" id="1778678"/>
    <lineage>
        <taxon>Bacteria</taxon>
        <taxon>Bacillati</taxon>
        <taxon>Bacillota</taxon>
        <taxon>Bacilli</taxon>
        <taxon>Bacillales</taxon>
        <taxon>Paenibacillaceae</taxon>
        <taxon>Paenibacillus</taxon>
    </lineage>
</organism>
<protein>
    <submittedName>
        <fullName evidence="9">Uncharacterized protein</fullName>
    </submittedName>
</protein>
<accession>A0A6B8RN89</accession>
<evidence type="ECO:0000256" key="1">
    <source>
        <dbReference type="ARBA" id="ARBA00004141"/>
    </source>
</evidence>
<evidence type="ECO:0000256" key="4">
    <source>
        <dbReference type="ARBA" id="ARBA00022544"/>
    </source>
</evidence>
<feature type="transmembrane region" description="Helical" evidence="8">
    <location>
        <begin position="84"/>
        <end position="103"/>
    </location>
</feature>
<keyword evidence="5 8" id="KW-0812">Transmembrane</keyword>
<comment type="similarity">
    <text evidence="2">Belongs to the amino acid-polyamine-organocation (APC) superfamily. Spore germination protein (SGP) (TC 2.A.3.9) family.</text>
</comment>
<comment type="subcellular location">
    <subcellularLocation>
        <location evidence="1">Membrane</location>
        <topology evidence="1">Multi-pass membrane protein</topology>
    </subcellularLocation>
</comment>
<feature type="transmembrane region" description="Helical" evidence="8">
    <location>
        <begin position="331"/>
        <end position="357"/>
    </location>
</feature>
<dbReference type="Pfam" id="PF03845">
    <property type="entry name" value="Spore_permease"/>
    <property type="match status" value="1"/>
</dbReference>
<evidence type="ECO:0000256" key="3">
    <source>
        <dbReference type="ARBA" id="ARBA00022448"/>
    </source>
</evidence>
<reference evidence="10" key="1">
    <citation type="submission" date="2018-11" db="EMBL/GenBank/DDBJ databases">
        <title>Complete genome sequence of Paenibacillus sp. ML311-T8.</title>
        <authorList>
            <person name="Nam Y.-D."/>
            <person name="Kang J."/>
            <person name="Chung W.-H."/>
            <person name="Park Y.S."/>
        </authorList>
    </citation>
    <scope>NUCLEOTIDE SEQUENCE [LARGE SCALE GENOMIC DNA]</scope>
    <source>
        <strain evidence="10">ML311-T8</strain>
    </source>
</reference>
<feature type="transmembrane region" description="Helical" evidence="8">
    <location>
        <begin position="12"/>
        <end position="31"/>
    </location>
</feature>
<name>A0A6B8RN89_9BACL</name>
<dbReference type="InterPro" id="IPR004761">
    <property type="entry name" value="Spore_GerAB"/>
</dbReference>
<feature type="transmembrane region" description="Helical" evidence="8">
    <location>
        <begin position="150"/>
        <end position="166"/>
    </location>
</feature>
<dbReference type="EMBL" id="CP034235">
    <property type="protein sequence ID" value="QGQ97307.1"/>
    <property type="molecule type" value="Genomic_DNA"/>
</dbReference>
<evidence type="ECO:0000256" key="5">
    <source>
        <dbReference type="ARBA" id="ARBA00022692"/>
    </source>
</evidence>
<evidence type="ECO:0000256" key="8">
    <source>
        <dbReference type="SAM" id="Phobius"/>
    </source>
</evidence>
<keyword evidence="3" id="KW-0813">Transport</keyword>
<dbReference type="GO" id="GO:0016020">
    <property type="term" value="C:membrane"/>
    <property type="evidence" value="ECO:0007669"/>
    <property type="project" value="UniProtKB-SubCell"/>
</dbReference>
<sequence length="364" mass="40603">MYKLQPTEKITGTQLGLLLFTFIVSTVIITIPSMTVMFAKQDAWISVFPAALSGLLSIWVMTALGNRYPGLTIIQYSPKIIGKWLGGLLGIYYIYYWFVFIMTTTMLHANFINALLLPKSPSIVANLTLFIICSLAVFTGIEVIARCNEFITLLILFFIIPLLILITKEGDINQLKPILGGGILPVLQGAIGPAGGFMNQLFILGWLLPYLNKPKKARTVSLIALFGISILIFFIVLLTIMILGPLAGNLTYPFLSVIQYVGIEGSFERLEAIAVSMWVTGIFVKISVTLFILCISISQLMGIRNYRDFIPPIALLSIIGSVFIHKNEMELHNFIVFTFPILAFLNQNLIPMLLLLIDTIKRRF</sequence>
<dbReference type="AlphaFoldDB" id="A0A6B8RN89"/>
<evidence type="ECO:0000256" key="6">
    <source>
        <dbReference type="ARBA" id="ARBA00022989"/>
    </source>
</evidence>
<feature type="transmembrane region" description="Helical" evidence="8">
    <location>
        <begin position="309"/>
        <end position="325"/>
    </location>
</feature>
<proteinExistence type="inferred from homology"/>
<keyword evidence="7 8" id="KW-0472">Membrane</keyword>
<dbReference type="NCBIfam" id="TIGR00912">
    <property type="entry name" value="2A0309"/>
    <property type="match status" value="1"/>
</dbReference>
<feature type="transmembrane region" description="Helical" evidence="8">
    <location>
        <begin position="123"/>
        <end position="143"/>
    </location>
</feature>
<keyword evidence="6 8" id="KW-1133">Transmembrane helix</keyword>
<gene>
    <name evidence="9" type="ORF">EHS13_21655</name>
</gene>
<evidence type="ECO:0000256" key="2">
    <source>
        <dbReference type="ARBA" id="ARBA00007998"/>
    </source>
</evidence>
<feature type="transmembrane region" description="Helical" evidence="8">
    <location>
        <begin position="220"/>
        <end position="243"/>
    </location>
</feature>
<evidence type="ECO:0000313" key="10">
    <source>
        <dbReference type="Proteomes" id="UP000426246"/>
    </source>
</evidence>
<evidence type="ECO:0000313" key="9">
    <source>
        <dbReference type="EMBL" id="QGQ97307.1"/>
    </source>
</evidence>
<dbReference type="Proteomes" id="UP000426246">
    <property type="component" value="Chromosome"/>
</dbReference>
<feature type="transmembrane region" description="Helical" evidence="8">
    <location>
        <begin position="275"/>
        <end position="297"/>
    </location>
</feature>
<keyword evidence="10" id="KW-1185">Reference proteome</keyword>
<feature type="transmembrane region" description="Helical" evidence="8">
    <location>
        <begin position="43"/>
        <end position="64"/>
    </location>
</feature>
<feature type="transmembrane region" description="Helical" evidence="8">
    <location>
        <begin position="186"/>
        <end position="208"/>
    </location>
</feature>
<dbReference type="PANTHER" id="PTHR34975">
    <property type="entry name" value="SPORE GERMINATION PROTEIN A2"/>
    <property type="match status" value="1"/>
</dbReference>
<keyword evidence="4" id="KW-0309">Germination</keyword>
<evidence type="ECO:0000256" key="7">
    <source>
        <dbReference type="ARBA" id="ARBA00023136"/>
    </source>
</evidence>
<dbReference type="GO" id="GO:0009847">
    <property type="term" value="P:spore germination"/>
    <property type="evidence" value="ECO:0007669"/>
    <property type="project" value="InterPro"/>
</dbReference>
<dbReference type="KEGG" id="ppsc:EHS13_21655"/>
<dbReference type="PANTHER" id="PTHR34975:SF2">
    <property type="entry name" value="SPORE GERMINATION PROTEIN A2"/>
    <property type="match status" value="1"/>
</dbReference>